<dbReference type="Pfam" id="PF00271">
    <property type="entry name" value="Helicase_C"/>
    <property type="match status" value="1"/>
</dbReference>
<organism evidence="9 10">
    <name type="scientific">Ignelater luminosus</name>
    <name type="common">Cucubano</name>
    <name type="synonym">Pyrophorus luminosus</name>
    <dbReference type="NCBI Taxonomy" id="2038154"/>
    <lineage>
        <taxon>Eukaryota</taxon>
        <taxon>Metazoa</taxon>
        <taxon>Ecdysozoa</taxon>
        <taxon>Arthropoda</taxon>
        <taxon>Hexapoda</taxon>
        <taxon>Insecta</taxon>
        <taxon>Pterygota</taxon>
        <taxon>Neoptera</taxon>
        <taxon>Endopterygota</taxon>
        <taxon>Coleoptera</taxon>
        <taxon>Polyphaga</taxon>
        <taxon>Elateriformia</taxon>
        <taxon>Elateroidea</taxon>
        <taxon>Elateridae</taxon>
        <taxon>Agrypninae</taxon>
        <taxon>Pyrophorini</taxon>
        <taxon>Ignelater</taxon>
    </lineage>
</organism>
<dbReference type="Proteomes" id="UP000801492">
    <property type="component" value="Unassembled WGS sequence"/>
</dbReference>
<comment type="caution">
    <text evidence="9">The sequence shown here is derived from an EMBL/GenBank/DDBJ whole genome shotgun (WGS) entry which is preliminary data.</text>
</comment>
<dbReference type="InterPro" id="IPR049730">
    <property type="entry name" value="SNF2/RAD54-like_C"/>
</dbReference>
<dbReference type="GO" id="GO:0008270">
    <property type="term" value="F:zinc ion binding"/>
    <property type="evidence" value="ECO:0007669"/>
    <property type="project" value="UniProtKB-KW"/>
</dbReference>
<dbReference type="InterPro" id="IPR013083">
    <property type="entry name" value="Znf_RING/FYVE/PHD"/>
</dbReference>
<dbReference type="GO" id="GO:0005634">
    <property type="term" value="C:nucleus"/>
    <property type="evidence" value="ECO:0007669"/>
    <property type="project" value="TreeGrafter"/>
</dbReference>
<keyword evidence="2 5" id="KW-0863">Zinc-finger</keyword>
<name>A0A8K0C9E6_IGNLU</name>
<protein>
    <recommendedName>
        <fullName evidence="11">E3 ubiquitin-protein ligase SHPRH</fullName>
    </recommendedName>
</protein>
<evidence type="ECO:0000256" key="5">
    <source>
        <dbReference type="PROSITE-ProRule" id="PRU00175"/>
    </source>
</evidence>
<dbReference type="GO" id="GO:0005524">
    <property type="term" value="F:ATP binding"/>
    <property type="evidence" value="ECO:0007669"/>
    <property type="project" value="InterPro"/>
</dbReference>
<dbReference type="InterPro" id="IPR017907">
    <property type="entry name" value="Znf_RING_CS"/>
</dbReference>
<dbReference type="InterPro" id="IPR001650">
    <property type="entry name" value="Helicase_C-like"/>
</dbReference>
<dbReference type="SUPFAM" id="SSF52540">
    <property type="entry name" value="P-loop containing nucleoside triphosphate hydrolases"/>
    <property type="match status" value="2"/>
</dbReference>
<dbReference type="Gene3D" id="3.40.50.10810">
    <property type="entry name" value="Tandem AAA-ATPase domain"/>
    <property type="match status" value="1"/>
</dbReference>
<dbReference type="AlphaFoldDB" id="A0A8K0C9E6"/>
<dbReference type="InterPro" id="IPR001841">
    <property type="entry name" value="Znf_RING"/>
</dbReference>
<evidence type="ECO:0000256" key="6">
    <source>
        <dbReference type="SAM" id="Phobius"/>
    </source>
</evidence>
<evidence type="ECO:0000256" key="3">
    <source>
        <dbReference type="ARBA" id="ARBA00022801"/>
    </source>
</evidence>
<evidence type="ECO:0000259" key="7">
    <source>
        <dbReference type="PROSITE" id="PS50089"/>
    </source>
</evidence>
<keyword evidence="1" id="KW-0479">Metal-binding</keyword>
<dbReference type="PANTHER" id="PTHR45865">
    <property type="entry name" value="E3 UBIQUITIN-PROTEIN LIGASE SHPRH FAMILY MEMBER"/>
    <property type="match status" value="1"/>
</dbReference>
<keyword evidence="6" id="KW-0812">Transmembrane</keyword>
<sequence length="1213" mass="139051">MERIPIKQRKSRKLPTKPSHTVLPLNDSSKQFYLGDISLGISNDVLPEVWTKCKIQFSDNCGNTSMQMEFDSQSKVVVVVTITNNFAFVEGLFTSAIFAMNFIKKEDNLFAQIFISRLPLMVFNKRIGNTIKTVIAATIGIPAEELDEIDETVAKQIVDTSKLYENVKMYQDRDINIPNVCIEHSSLKPMLRPYQEDTVRWMLLREKTPENTEVLHPLYQTLILKTGMVLYYNKYTGYIDNVKPVVPSLKTGGILADEMGLGKTIEVLACILSHPKPNESENMETETSNEIYNADLESNKENDAPTVCIQLRKPEMKPEDYYVDKPKRLKILNDWVKGSSKKSKTLTSSEIWYNNVLSGVLTENKAPENKVQCICGNTSMKDIVTFTLRRQPRYSAAGSPLARINWWRLCLDEVQTVEIPSSMISTMAKKLQAHHRWAVTGTPITKHISELYGLINYLQLNPYNEFETWKHLLYMPFLSGNEEPMLQFLAQVMRRNSKSDVMLQINIPNQTVKEHQLEFSAVEEYYYKKEYEMCISYFLFRLQKHDLNILVKELSVNNLKKLMLPIRTILNACTHPHITRGHYLANRKTVTSMKHLLDVLIEKNVNDSEENLRIVVSALNGLAGIYLLLYNPVQAVEKYRKVLQLTSRFNSEYSKNKLRVDKLQTIHTLHNLAAVLETSRLVQPTLLECTLREDCMREQEEHMKKYVNQNLAAYEETMAAFNSVETLKEKGTLIPEQWYSFLINWVITQDLTMELYSRIRSLLENATNKKKYQYITNEKEMLHFVGTWERKINDLRLTTIDLLNKIYDYTTDDKNIIISAGLVQAAVDCHLRPQERNTEESKCLVCKVSVQMREYEAKLFDMTKTNNIEDISNKGSWKPTSEELIFKDTGSHEKKNLKYYREEEANIAALEKHLGTHRYLETLRCQQYANQSPDPCPICKEPLKGQLKVTACGHCYCLECMQLLLKNADSNHIHCSVCRQLQTTKDILHIQINETTSEYSNIKIKGNYSTKLDAIVKLIIKLKSEENDVKVLVFSSMPTVLTILKDALLTNGIAAEKVTSPQNSQYSLTNFKDKNKNVTALLLSIDLGAKGLNLTEATHVILVEPLLIPGDELQAIERVHRIGQTRPTTVHKFLIKNTVEESIHRAISGNAGNWDGDQVTLQQLKDLYTGSLDHPTDNFENESGVSQPNQLGVCKVNWFSRGALRPAKPPRPR</sequence>
<reference evidence="9" key="1">
    <citation type="submission" date="2019-08" db="EMBL/GenBank/DDBJ databases">
        <title>The genome of the North American firefly Photinus pyralis.</title>
        <authorList>
            <consortium name="Photinus pyralis genome working group"/>
            <person name="Fallon T.R."/>
            <person name="Sander Lower S.E."/>
            <person name="Weng J.-K."/>
        </authorList>
    </citation>
    <scope>NUCLEOTIDE SEQUENCE</scope>
    <source>
        <strain evidence="9">TRF0915ILg1</strain>
        <tissue evidence="9">Whole body</tissue>
    </source>
</reference>
<keyword evidence="3" id="KW-0378">Hydrolase</keyword>
<evidence type="ECO:0008006" key="11">
    <source>
        <dbReference type="Google" id="ProtNLM"/>
    </source>
</evidence>
<keyword evidence="6" id="KW-1133">Transmembrane helix</keyword>
<dbReference type="PANTHER" id="PTHR45865:SF1">
    <property type="entry name" value="E3 UBIQUITIN-PROTEIN LIGASE SHPRH"/>
    <property type="match status" value="1"/>
</dbReference>
<feature type="domain" description="RING-type" evidence="7">
    <location>
        <begin position="936"/>
        <end position="979"/>
    </location>
</feature>
<dbReference type="SMART" id="SM00184">
    <property type="entry name" value="RING"/>
    <property type="match status" value="1"/>
</dbReference>
<dbReference type="GO" id="GO:0061630">
    <property type="term" value="F:ubiquitin protein ligase activity"/>
    <property type="evidence" value="ECO:0007669"/>
    <property type="project" value="TreeGrafter"/>
</dbReference>
<accession>A0A8K0C9E6</accession>
<evidence type="ECO:0000313" key="9">
    <source>
        <dbReference type="EMBL" id="KAF2879520.1"/>
    </source>
</evidence>
<dbReference type="SMART" id="SM00490">
    <property type="entry name" value="HELICc"/>
    <property type="match status" value="1"/>
</dbReference>
<dbReference type="SUPFAM" id="SSF57850">
    <property type="entry name" value="RING/U-box"/>
    <property type="match status" value="1"/>
</dbReference>
<keyword evidence="10" id="KW-1185">Reference proteome</keyword>
<dbReference type="PROSITE" id="PS51194">
    <property type="entry name" value="HELICASE_CTER"/>
    <property type="match status" value="1"/>
</dbReference>
<dbReference type="OrthoDB" id="423559at2759"/>
<proteinExistence type="predicted"/>
<dbReference type="InterPro" id="IPR048686">
    <property type="entry name" value="SHPRH_helical_1st"/>
</dbReference>
<dbReference type="CDD" id="cd18793">
    <property type="entry name" value="SF2_C_SNF"/>
    <property type="match status" value="1"/>
</dbReference>
<evidence type="ECO:0000313" key="10">
    <source>
        <dbReference type="Proteomes" id="UP000801492"/>
    </source>
</evidence>
<dbReference type="Gene3D" id="3.30.40.10">
    <property type="entry name" value="Zinc/RING finger domain, C3HC4 (zinc finger)"/>
    <property type="match status" value="1"/>
</dbReference>
<dbReference type="GO" id="GO:0000209">
    <property type="term" value="P:protein polyubiquitination"/>
    <property type="evidence" value="ECO:0007669"/>
    <property type="project" value="TreeGrafter"/>
</dbReference>
<keyword evidence="6" id="KW-0472">Membrane</keyword>
<dbReference type="GO" id="GO:0006974">
    <property type="term" value="P:DNA damage response"/>
    <property type="evidence" value="ECO:0007669"/>
    <property type="project" value="TreeGrafter"/>
</dbReference>
<gene>
    <name evidence="9" type="ORF">ILUMI_26652</name>
</gene>
<evidence type="ECO:0000259" key="8">
    <source>
        <dbReference type="PROSITE" id="PS51194"/>
    </source>
</evidence>
<dbReference type="InterPro" id="IPR038718">
    <property type="entry name" value="SNF2-like_sf"/>
</dbReference>
<dbReference type="Pfam" id="PF00176">
    <property type="entry name" value="SNF2-rel_dom"/>
    <property type="match status" value="1"/>
</dbReference>
<dbReference type="PROSITE" id="PS00518">
    <property type="entry name" value="ZF_RING_1"/>
    <property type="match status" value="1"/>
</dbReference>
<feature type="transmembrane region" description="Helical" evidence="6">
    <location>
        <begin position="76"/>
        <end position="103"/>
    </location>
</feature>
<evidence type="ECO:0000256" key="4">
    <source>
        <dbReference type="ARBA" id="ARBA00022833"/>
    </source>
</evidence>
<dbReference type="InterPro" id="IPR000330">
    <property type="entry name" value="SNF2_N"/>
</dbReference>
<feature type="domain" description="Helicase C-terminal" evidence="8">
    <location>
        <begin position="1014"/>
        <end position="1168"/>
    </location>
</feature>
<evidence type="ECO:0000256" key="2">
    <source>
        <dbReference type="ARBA" id="ARBA00022771"/>
    </source>
</evidence>
<keyword evidence="4" id="KW-0862">Zinc</keyword>
<evidence type="ECO:0000256" key="1">
    <source>
        <dbReference type="ARBA" id="ARBA00022723"/>
    </source>
</evidence>
<dbReference type="InterPro" id="IPR027417">
    <property type="entry name" value="P-loop_NTPase"/>
</dbReference>
<dbReference type="PROSITE" id="PS50089">
    <property type="entry name" value="ZF_RING_2"/>
    <property type="match status" value="1"/>
</dbReference>
<dbReference type="GO" id="GO:0016787">
    <property type="term" value="F:hydrolase activity"/>
    <property type="evidence" value="ECO:0007669"/>
    <property type="project" value="UniProtKB-KW"/>
</dbReference>
<dbReference type="Gene3D" id="3.40.50.300">
    <property type="entry name" value="P-loop containing nucleotide triphosphate hydrolases"/>
    <property type="match status" value="1"/>
</dbReference>
<dbReference type="EMBL" id="VTPC01091149">
    <property type="protein sequence ID" value="KAF2879520.1"/>
    <property type="molecule type" value="Genomic_DNA"/>
</dbReference>
<dbReference type="Pfam" id="PF21325">
    <property type="entry name" value="SHPRH_helical-1st"/>
    <property type="match status" value="1"/>
</dbReference>
<dbReference type="InterPro" id="IPR052583">
    <property type="entry name" value="ATP-helicase/E3_Ub-Ligase"/>
</dbReference>